<feature type="signal peptide" evidence="1">
    <location>
        <begin position="1"/>
        <end position="19"/>
    </location>
</feature>
<accession>A0ABR1SJP5</accession>
<name>A0ABR1SJP5_9PEZI</name>
<organism evidence="2 3">
    <name type="scientific">Apiospora marii</name>
    <dbReference type="NCBI Taxonomy" id="335849"/>
    <lineage>
        <taxon>Eukaryota</taxon>
        <taxon>Fungi</taxon>
        <taxon>Dikarya</taxon>
        <taxon>Ascomycota</taxon>
        <taxon>Pezizomycotina</taxon>
        <taxon>Sordariomycetes</taxon>
        <taxon>Xylariomycetidae</taxon>
        <taxon>Amphisphaeriales</taxon>
        <taxon>Apiosporaceae</taxon>
        <taxon>Apiospora</taxon>
    </lineage>
</organism>
<keyword evidence="3" id="KW-1185">Reference proteome</keyword>
<proteinExistence type="predicted"/>
<protein>
    <submittedName>
        <fullName evidence="2">Uncharacterized protein</fullName>
    </submittedName>
</protein>
<evidence type="ECO:0000256" key="1">
    <source>
        <dbReference type="SAM" id="SignalP"/>
    </source>
</evidence>
<comment type="caution">
    <text evidence="2">The sequence shown here is derived from an EMBL/GenBank/DDBJ whole genome shotgun (WGS) entry which is preliminary data.</text>
</comment>
<feature type="chain" id="PRO_5046812204" evidence="1">
    <location>
        <begin position="20"/>
        <end position="113"/>
    </location>
</feature>
<evidence type="ECO:0000313" key="2">
    <source>
        <dbReference type="EMBL" id="KAK8033950.1"/>
    </source>
</evidence>
<evidence type="ECO:0000313" key="3">
    <source>
        <dbReference type="Proteomes" id="UP001396898"/>
    </source>
</evidence>
<reference evidence="2 3" key="1">
    <citation type="submission" date="2023-01" db="EMBL/GenBank/DDBJ databases">
        <title>Analysis of 21 Apiospora genomes using comparative genomics revels a genus with tremendous synthesis potential of carbohydrate active enzymes and secondary metabolites.</title>
        <authorList>
            <person name="Sorensen T."/>
        </authorList>
    </citation>
    <scope>NUCLEOTIDE SEQUENCE [LARGE SCALE GENOMIC DNA]</scope>
    <source>
        <strain evidence="2 3">CBS 20057</strain>
    </source>
</reference>
<gene>
    <name evidence="2" type="ORF">PG991_003348</name>
</gene>
<dbReference type="Proteomes" id="UP001396898">
    <property type="component" value="Unassembled WGS sequence"/>
</dbReference>
<dbReference type="EMBL" id="JAQQWI010000006">
    <property type="protein sequence ID" value="KAK8033950.1"/>
    <property type="molecule type" value="Genomic_DNA"/>
</dbReference>
<sequence length="113" mass="12153">MRFSSFAIVPAGLLSLVHSLPTEGGALSLADSPETFIEGNNSGNSNIDNRLEARAATCNNAYTLKIFKSNTCSGNPTRTEIQNWPLEAGATDRCVNVNSVRAQPRPPSHSFPY</sequence>
<keyword evidence="1" id="KW-0732">Signal</keyword>